<gene>
    <name evidence="2" type="ORF">GQ26_0600380</name>
</gene>
<accession>A0A093UUP4</accession>
<evidence type="ECO:0000256" key="1">
    <source>
        <dbReference type="SAM" id="Coils"/>
    </source>
</evidence>
<name>A0A093UUP4_TALMA</name>
<protein>
    <submittedName>
        <fullName evidence="2">Protein rds1</fullName>
    </submittedName>
</protein>
<dbReference type="AlphaFoldDB" id="A0A093UUP4"/>
<evidence type="ECO:0000313" key="2">
    <source>
        <dbReference type="EMBL" id="KFX41434.1"/>
    </source>
</evidence>
<reference evidence="2" key="1">
    <citation type="journal article" date="2014" name="PLoS Genet.">
        <title>Signature Gene Expression Reveals Novel Clues to the Molecular Mechanisms of Dimorphic Transition in Penicillium marneffei.</title>
        <authorList>
            <person name="Yang E."/>
            <person name="Wang G."/>
            <person name="Cai J."/>
            <person name="Woo P.C."/>
            <person name="Lau S.K."/>
            <person name="Yuen K.-Y."/>
            <person name="Chow W.-N."/>
            <person name="Lin X."/>
        </authorList>
    </citation>
    <scope>NUCLEOTIDE SEQUENCE [LARGE SCALE GENOMIC DNA]</scope>
    <source>
        <strain evidence="2">PM1</strain>
    </source>
</reference>
<sequence>MAGRRAYNERRSKWNKICREKLSAQLRDKLGLNVEPSQVRLKTENTEDPYVWERTEDLEPIFQKNFSDLSTGSLMRLYEALDENEENPKVNALRKRAENDVRMNPEHEASWSHLGFKAKINAQQQEIDHLTQELQIWKDTSESEAQKRHGIQLEMDKLSNRLKEAEGNAELINRELNEWKSIASHLHDSIVQCHEGANVVMKVVDSLKSASHSSNMIRPFILAVIGLIPLVTAGKGYTRNDTIRANNFSSNGLKSIEQGAHGSLFNASLPPSISDDGLTNLQLIAFNERFEVAFFEQLLFNLTNHVDGFELSSSPTGSFVTDTILTVQNQEELHALHANRLLQQFGVDPIQPCNYSFPVSSLDDAIEFAALFTSINLGTLQEIAEIFAQSGDDALVPGLTSIIGQEGEQEAFYRMLQDKFPSELPFLTGGNRDFTFTAIQRFVVPGSCPSQDDIHLTTFPPLNLITTPIAETARIQFSYPTETYCTDNGTLFAVFINQQYPPIVEAIMVDGIANGTVTAKTHFPYSENEMNGLTIMTLTNSSGPFQDPAAVARFTQYGPAFFIIN</sequence>
<keyword evidence="1" id="KW-0175">Coiled coil</keyword>
<comment type="caution">
    <text evidence="2">The sequence shown here is derived from an EMBL/GenBank/DDBJ whole genome shotgun (WGS) entry which is preliminary data.</text>
</comment>
<dbReference type="EMBL" id="JPOX01000060">
    <property type="protein sequence ID" value="KFX41434.1"/>
    <property type="molecule type" value="Genomic_DNA"/>
</dbReference>
<feature type="coiled-coil region" evidence="1">
    <location>
        <begin position="120"/>
        <end position="182"/>
    </location>
</feature>
<dbReference type="HOGENOM" id="CLU_482476_0_0_1"/>
<proteinExistence type="predicted"/>
<organism evidence="2">
    <name type="scientific">Talaromyces marneffei PM1</name>
    <dbReference type="NCBI Taxonomy" id="1077442"/>
    <lineage>
        <taxon>Eukaryota</taxon>
        <taxon>Fungi</taxon>
        <taxon>Dikarya</taxon>
        <taxon>Ascomycota</taxon>
        <taxon>Pezizomycotina</taxon>
        <taxon>Eurotiomycetes</taxon>
        <taxon>Eurotiomycetidae</taxon>
        <taxon>Eurotiales</taxon>
        <taxon>Trichocomaceae</taxon>
        <taxon>Talaromyces</taxon>
        <taxon>Talaromyces sect. Talaromyces</taxon>
    </lineage>
</organism>